<evidence type="ECO:0000313" key="1">
    <source>
        <dbReference type="EMBL" id="EME42027.1"/>
    </source>
</evidence>
<evidence type="ECO:0000313" key="2">
    <source>
        <dbReference type="Proteomes" id="UP000016933"/>
    </source>
</evidence>
<dbReference type="AlphaFoldDB" id="N1PI08"/>
<reference evidence="1 2" key="2">
    <citation type="journal article" date="2012" name="PLoS Pathog.">
        <title>Diverse lifestyles and strategies of plant pathogenesis encoded in the genomes of eighteen Dothideomycetes fungi.</title>
        <authorList>
            <person name="Ohm R.A."/>
            <person name="Feau N."/>
            <person name="Henrissat B."/>
            <person name="Schoch C.L."/>
            <person name="Horwitz B.A."/>
            <person name="Barry K.W."/>
            <person name="Condon B.J."/>
            <person name="Copeland A.C."/>
            <person name="Dhillon B."/>
            <person name="Glaser F."/>
            <person name="Hesse C.N."/>
            <person name="Kosti I."/>
            <person name="LaButti K."/>
            <person name="Lindquist E.A."/>
            <person name="Lucas S."/>
            <person name="Salamov A.A."/>
            <person name="Bradshaw R.E."/>
            <person name="Ciuffetti L."/>
            <person name="Hamelin R.C."/>
            <person name="Kema G.H.J."/>
            <person name="Lawrence C."/>
            <person name="Scott J.A."/>
            <person name="Spatafora J.W."/>
            <person name="Turgeon B.G."/>
            <person name="de Wit P.J.G.M."/>
            <person name="Zhong S."/>
            <person name="Goodwin S.B."/>
            <person name="Grigoriev I.V."/>
        </authorList>
    </citation>
    <scope>NUCLEOTIDE SEQUENCE [LARGE SCALE GENOMIC DNA]</scope>
    <source>
        <strain evidence="2">NZE10 / CBS 128990</strain>
    </source>
</reference>
<name>N1PI08_DOTSN</name>
<organism evidence="1 2">
    <name type="scientific">Dothistroma septosporum (strain NZE10 / CBS 128990)</name>
    <name type="common">Red band needle blight fungus</name>
    <name type="synonym">Mycosphaerella pini</name>
    <dbReference type="NCBI Taxonomy" id="675120"/>
    <lineage>
        <taxon>Eukaryota</taxon>
        <taxon>Fungi</taxon>
        <taxon>Dikarya</taxon>
        <taxon>Ascomycota</taxon>
        <taxon>Pezizomycotina</taxon>
        <taxon>Dothideomycetes</taxon>
        <taxon>Dothideomycetidae</taxon>
        <taxon>Mycosphaerellales</taxon>
        <taxon>Mycosphaerellaceae</taxon>
        <taxon>Dothistroma</taxon>
    </lineage>
</organism>
<proteinExistence type="predicted"/>
<dbReference type="EMBL" id="KB446541">
    <property type="protein sequence ID" value="EME42027.1"/>
    <property type="molecule type" value="Genomic_DNA"/>
</dbReference>
<protein>
    <submittedName>
        <fullName evidence="1">Uncharacterized protein</fullName>
    </submittedName>
</protein>
<reference evidence="2" key="1">
    <citation type="journal article" date="2012" name="PLoS Genet.">
        <title>The genomes of the fungal plant pathogens Cladosporium fulvum and Dothistroma septosporum reveal adaptation to different hosts and lifestyles but also signatures of common ancestry.</title>
        <authorList>
            <person name="de Wit P.J.G.M."/>
            <person name="van der Burgt A."/>
            <person name="Oekmen B."/>
            <person name="Stergiopoulos I."/>
            <person name="Abd-Elsalam K.A."/>
            <person name="Aerts A.L."/>
            <person name="Bahkali A.H."/>
            <person name="Beenen H.G."/>
            <person name="Chettri P."/>
            <person name="Cox M.P."/>
            <person name="Datema E."/>
            <person name="de Vries R.P."/>
            <person name="Dhillon B."/>
            <person name="Ganley A.R."/>
            <person name="Griffiths S.A."/>
            <person name="Guo Y."/>
            <person name="Hamelin R.C."/>
            <person name="Henrissat B."/>
            <person name="Kabir M.S."/>
            <person name="Jashni M.K."/>
            <person name="Kema G."/>
            <person name="Klaubauf S."/>
            <person name="Lapidus A."/>
            <person name="Levasseur A."/>
            <person name="Lindquist E."/>
            <person name="Mehrabi R."/>
            <person name="Ohm R.A."/>
            <person name="Owen T.J."/>
            <person name="Salamov A."/>
            <person name="Schwelm A."/>
            <person name="Schijlen E."/>
            <person name="Sun H."/>
            <person name="van den Burg H.A."/>
            <person name="van Ham R.C.H.J."/>
            <person name="Zhang S."/>
            <person name="Goodwin S.B."/>
            <person name="Grigoriev I.V."/>
            <person name="Collemare J."/>
            <person name="Bradshaw R.E."/>
        </authorList>
    </citation>
    <scope>NUCLEOTIDE SEQUENCE [LARGE SCALE GENOMIC DNA]</scope>
    <source>
        <strain evidence="2">NZE10 / CBS 128990</strain>
    </source>
</reference>
<accession>N1PI08</accession>
<keyword evidence="2" id="KW-1185">Reference proteome</keyword>
<gene>
    <name evidence="1" type="ORF">DOTSEDRAFT_72956</name>
</gene>
<sequence>MPANRSVACPSRGWPRNKGNTLSTFPILNIGAAYTRSSLILAANGSAFLDAVKHVRCRSRAVSRYIRAHNVGLSCKQNHGRATVDCGRLWSMVSGTITLLSTSLGE</sequence>
<dbReference type="Proteomes" id="UP000016933">
    <property type="component" value="Unassembled WGS sequence"/>
</dbReference>
<dbReference type="HOGENOM" id="CLU_2223214_0_0_1"/>